<protein>
    <submittedName>
        <fullName evidence="1">Uncharacterized protein</fullName>
    </submittedName>
</protein>
<dbReference type="Proteomes" id="UP001227268">
    <property type="component" value="Unassembled WGS sequence"/>
</dbReference>
<dbReference type="EMBL" id="JASBWT010000015">
    <property type="protein sequence ID" value="KAJ9098208.1"/>
    <property type="molecule type" value="Genomic_DNA"/>
</dbReference>
<name>A0ACC2VGN7_9TREE</name>
<organism evidence="1 2">
    <name type="scientific">Naganishia friedmannii</name>
    <dbReference type="NCBI Taxonomy" id="89922"/>
    <lineage>
        <taxon>Eukaryota</taxon>
        <taxon>Fungi</taxon>
        <taxon>Dikarya</taxon>
        <taxon>Basidiomycota</taxon>
        <taxon>Agaricomycotina</taxon>
        <taxon>Tremellomycetes</taxon>
        <taxon>Filobasidiales</taxon>
        <taxon>Filobasidiaceae</taxon>
        <taxon>Naganishia</taxon>
    </lineage>
</organism>
<evidence type="ECO:0000313" key="1">
    <source>
        <dbReference type="EMBL" id="KAJ9098208.1"/>
    </source>
</evidence>
<keyword evidence="2" id="KW-1185">Reference proteome</keyword>
<sequence>MPPKSSQSSQAGGPKQTSLLGFFTKPKATSFSSSTTNTQQRAPQTPAASATSNAIRGSTGARTSTPASTSSEAVEKRRQAILAATEGSPTAVTKKLPETITDGKNKASEEETITKGNLSRSNDVATIGNLGIQQEKKQNRKVVDSDVSFGSSPLSAVQLVDDDDERTIIGGMVLDAAKDNKLESQGNVNGNKASENTSTGLGLDIEISGSEENGIKLEHEEGKEDDDEQPRRASKRKMAYIESEDEESDDSNVENRKPAISSAPIAASKPRTSLSARKKAKVADEDDFEFDEGGMDDEELDVMMTEFESPTKSTISLAETDEEETFTSKKSSTKAKSATSANNRTKSASIPQRPPAKPLAGGTASSTARMNSGSGVGGGGFMTQAERSKIDAKEKKAAEQDCFEFLRNLKDMGINQFWEIKQNHFDTVLFFQKGKFYELYEKDAETGHNEFDLKLTDRVKMKMVGVPEQSFDFWCAKFLAAGYKVGKVEQAETAIGMEMRTKAAAGKPKNKADSIVRRELATVLTNGTVVDEAFLSGDEACHCIAIKEGQSDPGNATYGVCILDAATGRFELTAFEDDVCRTKLETLFRQLRPRELIYSKGNLGVITSRLLRNILPMNVSWVSLKPETEFYNESKTRHELAAFFGAKDNAFDMDDVEMADDTQNSIPEAITSMLDKPLAIEALGGMMFYLRSLNMANDLLSQRSFNVYDPIRKGENLVLDGQTLSHLEILVNNEGGEEGTLLELLQRCVTPFGKRLFRIWLTVPLQKIDAISARQDAVQDLMNHPTFSERFHKIAKNVPDMERLISRIHAGRCKQSDFLKVMSAFKKLNDGFSNLASLAKAFDSTSVDALLRGAPDMTSNLDHVQSMYELSEDVILPTPGASEQCDEARVAVEEAEAALDEILVNYKEQLRCHDLTYWHSAQGAKDIYVLQVPAKIKVPSNWIKTGGTKAHNKYVTSKTQPLIREVQEARETKKMAFQGFYAQLLQEFDRDRDVWLRAVRIFAELDCLLSLAKASADLDEPRCRPELVESEEAFIDFRDLRHPALCLRSDFISNDVQLGGAVPRQTLLTGPNTAGKSTLCRMTSVAVIMAQLGALVPASEARISPIDKIQTRMGAYDNMFSSSSTFKVELDEVRHALRAILWPICVLTYQYYPQCAKILREGGPKSLVILDELGRGTSTYDGMAIAEAVLHHLSTATLPLGFFATHYGALTDDFQYHPNVRCMHMQTQVDDEKREVICLYKLIEGRAESSYGTHVAHLAGVPNLVVARAEQVSSEFFANFRQKMASRRKSDLPVLAQADFNWLYKSATTPRAELSSTFLQQLALIKNAIGRYEH</sequence>
<reference evidence="1" key="1">
    <citation type="submission" date="2023-04" db="EMBL/GenBank/DDBJ databases">
        <title>Draft Genome sequencing of Naganishia species isolated from polar environments using Oxford Nanopore Technology.</title>
        <authorList>
            <person name="Leo P."/>
            <person name="Venkateswaran K."/>
        </authorList>
    </citation>
    <scope>NUCLEOTIDE SEQUENCE</scope>
    <source>
        <strain evidence="1">MNA-CCFEE 5423</strain>
    </source>
</reference>
<accession>A0ACC2VGN7</accession>
<comment type="caution">
    <text evidence="1">The sequence shown here is derived from an EMBL/GenBank/DDBJ whole genome shotgun (WGS) entry which is preliminary data.</text>
</comment>
<gene>
    <name evidence="1" type="ORF">QFC21_004537</name>
</gene>
<evidence type="ECO:0000313" key="2">
    <source>
        <dbReference type="Proteomes" id="UP001227268"/>
    </source>
</evidence>
<proteinExistence type="predicted"/>